<keyword evidence="2" id="KW-1185">Reference proteome</keyword>
<accession>A0AAE1EDN7</accession>
<protein>
    <submittedName>
        <fullName evidence="1">Uncharacterized protein</fullName>
    </submittedName>
</protein>
<sequence length="155" mass="17162">MTIGDAQCEERWRELKAHTQTLGSKLCLFPCSYVTVDTAVCPGERKIRARDNTEGRGYGKGLDDPCLELMWHDEEGPPSSGRLTPRYSQPCSGHSATARPDHSCSSRVTYGVRQPWPALESSIMSECTFSCARLVICEVKIQGQSGADLNVFFFP</sequence>
<organism evidence="1 2">
    <name type="scientific">Elysia crispata</name>
    <name type="common">lettuce slug</name>
    <dbReference type="NCBI Taxonomy" id="231223"/>
    <lineage>
        <taxon>Eukaryota</taxon>
        <taxon>Metazoa</taxon>
        <taxon>Spiralia</taxon>
        <taxon>Lophotrochozoa</taxon>
        <taxon>Mollusca</taxon>
        <taxon>Gastropoda</taxon>
        <taxon>Heterobranchia</taxon>
        <taxon>Euthyneura</taxon>
        <taxon>Panpulmonata</taxon>
        <taxon>Sacoglossa</taxon>
        <taxon>Placobranchoidea</taxon>
        <taxon>Plakobranchidae</taxon>
        <taxon>Elysia</taxon>
    </lineage>
</organism>
<dbReference type="Proteomes" id="UP001283361">
    <property type="component" value="Unassembled WGS sequence"/>
</dbReference>
<dbReference type="EMBL" id="JAWDGP010000205">
    <property type="protein sequence ID" value="KAK3802905.1"/>
    <property type="molecule type" value="Genomic_DNA"/>
</dbReference>
<reference evidence="1" key="1">
    <citation type="journal article" date="2023" name="G3 (Bethesda)">
        <title>A reference genome for the long-term kleptoplast-retaining sea slug Elysia crispata morphotype clarki.</title>
        <authorList>
            <person name="Eastman K.E."/>
            <person name="Pendleton A.L."/>
            <person name="Shaikh M.A."/>
            <person name="Suttiyut T."/>
            <person name="Ogas R."/>
            <person name="Tomko P."/>
            <person name="Gavelis G."/>
            <person name="Widhalm J.R."/>
            <person name="Wisecaver J.H."/>
        </authorList>
    </citation>
    <scope>NUCLEOTIDE SEQUENCE</scope>
    <source>
        <strain evidence="1">ECLA1</strain>
    </source>
</reference>
<dbReference type="AlphaFoldDB" id="A0AAE1EDN7"/>
<evidence type="ECO:0000313" key="2">
    <source>
        <dbReference type="Proteomes" id="UP001283361"/>
    </source>
</evidence>
<proteinExistence type="predicted"/>
<evidence type="ECO:0000313" key="1">
    <source>
        <dbReference type="EMBL" id="KAK3802905.1"/>
    </source>
</evidence>
<gene>
    <name evidence="1" type="ORF">RRG08_020006</name>
</gene>
<name>A0AAE1EDN7_9GAST</name>
<comment type="caution">
    <text evidence="1">The sequence shown here is derived from an EMBL/GenBank/DDBJ whole genome shotgun (WGS) entry which is preliminary data.</text>
</comment>